<organism evidence="1 2">
    <name type="scientific">Mycena alexandri</name>
    <dbReference type="NCBI Taxonomy" id="1745969"/>
    <lineage>
        <taxon>Eukaryota</taxon>
        <taxon>Fungi</taxon>
        <taxon>Dikarya</taxon>
        <taxon>Basidiomycota</taxon>
        <taxon>Agaricomycotina</taxon>
        <taxon>Agaricomycetes</taxon>
        <taxon>Agaricomycetidae</taxon>
        <taxon>Agaricales</taxon>
        <taxon>Marasmiineae</taxon>
        <taxon>Mycenaceae</taxon>
        <taxon>Mycena</taxon>
    </lineage>
</organism>
<dbReference type="Proteomes" id="UP001218188">
    <property type="component" value="Unassembled WGS sequence"/>
</dbReference>
<dbReference type="EMBL" id="JARJCM010000118">
    <property type="protein sequence ID" value="KAJ7027849.1"/>
    <property type="molecule type" value="Genomic_DNA"/>
</dbReference>
<reference evidence="1" key="1">
    <citation type="submission" date="2023-03" db="EMBL/GenBank/DDBJ databases">
        <title>Massive genome expansion in bonnet fungi (Mycena s.s.) driven by repeated elements and novel gene families across ecological guilds.</title>
        <authorList>
            <consortium name="Lawrence Berkeley National Laboratory"/>
            <person name="Harder C.B."/>
            <person name="Miyauchi S."/>
            <person name="Viragh M."/>
            <person name="Kuo A."/>
            <person name="Thoen E."/>
            <person name="Andreopoulos B."/>
            <person name="Lu D."/>
            <person name="Skrede I."/>
            <person name="Drula E."/>
            <person name="Henrissat B."/>
            <person name="Morin E."/>
            <person name="Kohler A."/>
            <person name="Barry K."/>
            <person name="LaButti K."/>
            <person name="Morin E."/>
            <person name="Salamov A."/>
            <person name="Lipzen A."/>
            <person name="Mereny Z."/>
            <person name="Hegedus B."/>
            <person name="Baldrian P."/>
            <person name="Stursova M."/>
            <person name="Weitz H."/>
            <person name="Taylor A."/>
            <person name="Grigoriev I.V."/>
            <person name="Nagy L.G."/>
            <person name="Martin F."/>
            <person name="Kauserud H."/>
        </authorList>
    </citation>
    <scope>NUCLEOTIDE SEQUENCE</scope>
    <source>
        <strain evidence="1">CBHHK200</strain>
    </source>
</reference>
<accession>A0AAD6X0K1</accession>
<gene>
    <name evidence="1" type="ORF">C8F04DRAFT_1266450</name>
</gene>
<dbReference type="InterPro" id="IPR032675">
    <property type="entry name" value="LRR_dom_sf"/>
</dbReference>
<evidence type="ECO:0000313" key="1">
    <source>
        <dbReference type="EMBL" id="KAJ7027849.1"/>
    </source>
</evidence>
<evidence type="ECO:0000313" key="2">
    <source>
        <dbReference type="Proteomes" id="UP001218188"/>
    </source>
</evidence>
<dbReference type="SUPFAM" id="SSF52047">
    <property type="entry name" value="RNI-like"/>
    <property type="match status" value="1"/>
</dbReference>
<sequence length="426" mass="47594">MAKCMVDVGFASLIRELDLAHVDSPEGEDAEAVSCYGFDILPALLPRLQSLEWLDLHKAQIDANLLAIVNSHPTLVTLGIRDKDLDALRKLSSSTSLSLSKIRVYETHLGCTFTRQCSELDTLMSRGPRIAYLSVREGRNLQNGTLFFPGLEKLDIKIPSRHSTSFSWLPAFAARHTSLHFIKLSALNRTWSRTPDLKFPLQFIREAERQSLAPAVDLDAFSISRTKSTSSLDDWRVVALEMMIVKGAGISSLRIASSIAPHVSSLVLRMSRFAKQPVDIDDVVSSLSLFPCLRRLELHYLNRHLLYKGHVPWVLPSPDASPVGKISRCIDAHGAILWIVACVAQATPLEFFHSTDEGSDLEVSEHEKRFSHPWSLKATYEIQRNNDLEFHGAPQLNVANRYRRSAVAASRPIIYGRELAVPSLLL</sequence>
<comment type="caution">
    <text evidence="1">The sequence shown here is derived from an EMBL/GenBank/DDBJ whole genome shotgun (WGS) entry which is preliminary data.</text>
</comment>
<dbReference type="Gene3D" id="3.80.10.10">
    <property type="entry name" value="Ribonuclease Inhibitor"/>
    <property type="match status" value="1"/>
</dbReference>
<dbReference type="AlphaFoldDB" id="A0AAD6X0K1"/>
<keyword evidence="2" id="KW-1185">Reference proteome</keyword>
<proteinExistence type="predicted"/>
<protein>
    <submittedName>
        <fullName evidence="1">Uncharacterized protein</fullName>
    </submittedName>
</protein>
<name>A0AAD6X0K1_9AGAR</name>